<proteinExistence type="predicted"/>
<dbReference type="Proteomes" id="UP001197114">
    <property type="component" value="Unassembled WGS sequence"/>
</dbReference>
<sequence length="374" mass="40796">MSRQSYTAAAVVLALTGTALTANTTALANTSEKQQVADAPVISVPVTKANTDDITETTSGREELADFTNRNLGEISEIPQGALKGKRFSIQASELQSEYKVLEVETSTVASELALPASACEDRDSEILVVPQSVTNISYTVGDGETGAPLDWDTGTPVSPDEDPGSPDSCNLSVEWEEAPDAEDTVQDDPEEATPSATRPYAKKIASDCFRRKVARAYWPGGGSVKTAYNDSCYQNWVEKHDGSDSWNYYSKRALSTCDRYGNFAIKSCGHGVKRKSSGPTIHWQDWAPNASQDRNDCRARSASVTLYSVSVSANFDICDKQLIHKYAEAGKMSSYWKGTARSARGTQHQVSVKTNQRQGRPKWKHWTNVGWGV</sequence>
<evidence type="ECO:0008006" key="5">
    <source>
        <dbReference type="Google" id="ProtNLM"/>
    </source>
</evidence>
<evidence type="ECO:0000313" key="3">
    <source>
        <dbReference type="EMBL" id="MBW5424785.1"/>
    </source>
</evidence>
<comment type="caution">
    <text evidence="3">The sequence shown here is derived from an EMBL/GenBank/DDBJ whole genome shotgun (WGS) entry which is preliminary data.</text>
</comment>
<evidence type="ECO:0000256" key="2">
    <source>
        <dbReference type="SAM" id="SignalP"/>
    </source>
</evidence>
<feature type="region of interest" description="Disordered" evidence="1">
    <location>
        <begin position="140"/>
        <end position="172"/>
    </location>
</feature>
<reference evidence="3 4" key="1">
    <citation type="submission" date="2019-11" db="EMBL/GenBank/DDBJ databases">
        <authorList>
            <person name="Ay H."/>
        </authorList>
    </citation>
    <scope>NUCLEOTIDE SEQUENCE [LARGE SCALE GENOMIC DNA]</scope>
    <source>
        <strain evidence="3 4">BG9H</strain>
    </source>
</reference>
<keyword evidence="4" id="KW-1185">Reference proteome</keyword>
<feature type="signal peptide" evidence="2">
    <location>
        <begin position="1"/>
        <end position="21"/>
    </location>
</feature>
<name>A0ABS6YUM5_9ACTN</name>
<feature type="compositionally biased region" description="Acidic residues" evidence="1">
    <location>
        <begin position="179"/>
        <end position="192"/>
    </location>
</feature>
<gene>
    <name evidence="3" type="ORF">GKQ77_25005</name>
</gene>
<protein>
    <recommendedName>
        <fullName evidence="5">Secreted protein</fullName>
    </recommendedName>
</protein>
<keyword evidence="2" id="KW-0732">Signal</keyword>
<feature type="region of interest" description="Disordered" evidence="1">
    <location>
        <begin position="179"/>
        <end position="198"/>
    </location>
</feature>
<feature type="chain" id="PRO_5045168160" description="Secreted protein" evidence="2">
    <location>
        <begin position="22"/>
        <end position="374"/>
    </location>
</feature>
<evidence type="ECO:0000313" key="4">
    <source>
        <dbReference type="Proteomes" id="UP001197114"/>
    </source>
</evidence>
<evidence type="ECO:0000256" key="1">
    <source>
        <dbReference type="SAM" id="MobiDB-lite"/>
    </source>
</evidence>
<dbReference type="EMBL" id="WMBF01000372">
    <property type="protein sequence ID" value="MBW5424785.1"/>
    <property type="molecule type" value="Genomic_DNA"/>
</dbReference>
<accession>A0ABS6YUM5</accession>
<organism evidence="3 4">
    <name type="scientific">Streptomyces anatolicus</name>
    <dbReference type="NCBI Taxonomy" id="2675858"/>
    <lineage>
        <taxon>Bacteria</taxon>
        <taxon>Bacillati</taxon>
        <taxon>Actinomycetota</taxon>
        <taxon>Actinomycetes</taxon>
        <taxon>Kitasatosporales</taxon>
        <taxon>Streptomycetaceae</taxon>
        <taxon>Streptomyces</taxon>
    </lineage>
</organism>